<evidence type="ECO:0000256" key="1">
    <source>
        <dbReference type="SAM" id="SignalP"/>
    </source>
</evidence>
<evidence type="ECO:0000313" key="2">
    <source>
        <dbReference type="EMBL" id="EDY21083.1"/>
    </source>
</evidence>
<evidence type="ECO:0000313" key="3">
    <source>
        <dbReference type="Proteomes" id="UP000005824"/>
    </source>
</evidence>
<dbReference type="STRING" id="497964.CfE428DRAFT_1376"/>
<feature type="signal peptide" evidence="1">
    <location>
        <begin position="1"/>
        <end position="25"/>
    </location>
</feature>
<organism evidence="2 3">
    <name type="scientific">Chthoniobacter flavus Ellin428</name>
    <dbReference type="NCBI Taxonomy" id="497964"/>
    <lineage>
        <taxon>Bacteria</taxon>
        <taxon>Pseudomonadati</taxon>
        <taxon>Verrucomicrobiota</taxon>
        <taxon>Spartobacteria</taxon>
        <taxon>Chthoniobacterales</taxon>
        <taxon>Chthoniobacteraceae</taxon>
        <taxon>Chthoniobacter</taxon>
    </lineage>
</organism>
<protein>
    <submittedName>
        <fullName evidence="2">Uncharacterized protein</fullName>
    </submittedName>
</protein>
<dbReference type="Proteomes" id="UP000005824">
    <property type="component" value="Unassembled WGS sequence"/>
</dbReference>
<gene>
    <name evidence="2" type="ORF">CfE428DRAFT_1376</name>
</gene>
<accession>B4CXT5</accession>
<dbReference type="AlphaFoldDB" id="B4CXT5"/>
<dbReference type="EMBL" id="ABVL01000003">
    <property type="protein sequence ID" value="EDY21083.1"/>
    <property type="molecule type" value="Genomic_DNA"/>
</dbReference>
<keyword evidence="1" id="KW-0732">Signal</keyword>
<feature type="chain" id="PRO_5002800207" evidence="1">
    <location>
        <begin position="26"/>
        <end position="346"/>
    </location>
</feature>
<name>B4CXT5_9BACT</name>
<keyword evidence="3" id="KW-1185">Reference proteome</keyword>
<reference evidence="2 3" key="1">
    <citation type="journal article" date="2011" name="J. Bacteriol.">
        <title>Genome sequence of Chthoniobacter flavus Ellin428, an aerobic heterotrophic soil bacterium.</title>
        <authorList>
            <person name="Kant R."/>
            <person name="van Passel M.W."/>
            <person name="Palva A."/>
            <person name="Lucas S."/>
            <person name="Lapidus A."/>
            <person name="Glavina Del Rio T."/>
            <person name="Dalin E."/>
            <person name="Tice H."/>
            <person name="Bruce D."/>
            <person name="Goodwin L."/>
            <person name="Pitluck S."/>
            <person name="Larimer F.W."/>
            <person name="Land M.L."/>
            <person name="Hauser L."/>
            <person name="Sangwan P."/>
            <person name="de Vos W.M."/>
            <person name="Janssen P.H."/>
            <person name="Smidt H."/>
        </authorList>
    </citation>
    <scope>NUCLEOTIDE SEQUENCE [LARGE SCALE GENOMIC DNA]</scope>
    <source>
        <strain evidence="2 3">Ellin428</strain>
    </source>
</reference>
<comment type="caution">
    <text evidence="2">The sequence shown here is derived from an EMBL/GenBank/DDBJ whole genome shotgun (WGS) entry which is preliminary data.</text>
</comment>
<sequence precursor="true">MHPLSRSLCALAGVLAFAALPQASADPLAELAAVSAFKSVDLDKLAAGTVQIARGPAMNFPRGLAVESVYVMRVPVQKALQIHEQWNPNKHPELKVYLHSELSSKPTAAEFQKLTSAPANGSVKALVAATDKLGSGSTSLQLSNADVKAYASTPGATSGGTFPPKVAGFWTNLLQQRTQNYLSGGAARMPAYETGGETVRLSEEVARLLKDAPKVRSQFGALIESNPLTGSKGTAPQSIYWEMFDEEGLAAINLGALYVRTSGDSCQAVDGQFYASGGYYTLLTFYQFWPVKVGGKDCALIWRCDLISAAELGTLKGVERMGSSTAMMRETKKSIESLLKDSRQTP</sequence>
<proteinExistence type="predicted"/>
<dbReference type="InParanoid" id="B4CXT5"/>
<dbReference type="eggNOG" id="ENOG503392N">
    <property type="taxonomic scope" value="Bacteria"/>
</dbReference>